<protein>
    <recommendedName>
        <fullName evidence="9">ABC transmembrane type-1 domain-containing protein</fullName>
    </recommendedName>
</protein>
<dbReference type="AlphaFoldDB" id="A0A917QTC1"/>
<dbReference type="Pfam" id="PF19300">
    <property type="entry name" value="BPD_transp_1_N"/>
    <property type="match status" value="1"/>
</dbReference>
<feature type="transmembrane region" description="Helical" evidence="7">
    <location>
        <begin position="146"/>
        <end position="166"/>
    </location>
</feature>
<gene>
    <name evidence="10" type="ORF">GCM10011591_42940</name>
</gene>
<evidence type="ECO:0000256" key="7">
    <source>
        <dbReference type="RuleBase" id="RU363032"/>
    </source>
</evidence>
<evidence type="ECO:0000256" key="8">
    <source>
        <dbReference type="SAM" id="MobiDB-lite"/>
    </source>
</evidence>
<evidence type="ECO:0000256" key="3">
    <source>
        <dbReference type="ARBA" id="ARBA00022475"/>
    </source>
</evidence>
<dbReference type="PANTHER" id="PTHR43163">
    <property type="entry name" value="DIPEPTIDE TRANSPORT SYSTEM PERMEASE PROTEIN DPPB-RELATED"/>
    <property type="match status" value="1"/>
</dbReference>
<feature type="region of interest" description="Disordered" evidence="8">
    <location>
        <begin position="331"/>
        <end position="494"/>
    </location>
</feature>
<accession>A0A917QTC1</accession>
<dbReference type="SUPFAM" id="SSF161098">
    <property type="entry name" value="MetI-like"/>
    <property type="match status" value="1"/>
</dbReference>
<evidence type="ECO:0000259" key="9">
    <source>
        <dbReference type="PROSITE" id="PS50928"/>
    </source>
</evidence>
<dbReference type="PANTHER" id="PTHR43163:SF6">
    <property type="entry name" value="DIPEPTIDE TRANSPORT SYSTEM PERMEASE PROTEIN DPPB-RELATED"/>
    <property type="match status" value="1"/>
</dbReference>
<evidence type="ECO:0000313" key="11">
    <source>
        <dbReference type="Proteomes" id="UP000612956"/>
    </source>
</evidence>
<keyword evidence="2 7" id="KW-0813">Transport</keyword>
<sequence length="494" mass="51161">MAIYLVRRVGQAIAVLWAAFTVSFVVLYLLPSDPVSLAADVGVGVKPDPAAIAEMQARYGLDKPLWEQYATALGNAVTGDLGRSISTGQPVTKLIADAVASTLALASLALVFAVIGGGALALFATHTRRPWLRDTLSALPSLGVSIPNFWTGLLLLQVFSFGLHWFPAFGGTGLRGTLLPAITLAIPTGAVIAQVLIASITNTWRQPFAEVAVAKGGSRWWVQRRHVARLASIPALTIAGVIVGNMLAGSVVAESVFARAGVGRVTQTAVMNQDIPVVQGVVLLSAVVFVSVNLLVDLVYPLLDPRITAATGGAVRWGFARKWAASRGAKGALDAGKGGRGGVAPTVVDGAQPVSGPEERNGTTSDVLGRERAGDDADDAAGELATSSSASRGAKASREVERASVTSVSERAAKPTREVERTSVTSSSEGRAATASREVERASVTSVSERAAKPTREVERTSVTSSSEGRAATASREAERASVTSANSEGVHRG</sequence>
<evidence type="ECO:0000256" key="4">
    <source>
        <dbReference type="ARBA" id="ARBA00022692"/>
    </source>
</evidence>
<dbReference type="EMBL" id="BMMW01000005">
    <property type="protein sequence ID" value="GGK66221.1"/>
    <property type="molecule type" value="Genomic_DNA"/>
</dbReference>
<feature type="compositionally biased region" description="Basic and acidic residues" evidence="8">
    <location>
        <begin position="450"/>
        <end position="460"/>
    </location>
</feature>
<evidence type="ECO:0000256" key="6">
    <source>
        <dbReference type="ARBA" id="ARBA00023136"/>
    </source>
</evidence>
<dbReference type="InterPro" id="IPR000515">
    <property type="entry name" value="MetI-like"/>
</dbReference>
<evidence type="ECO:0000256" key="5">
    <source>
        <dbReference type="ARBA" id="ARBA00022989"/>
    </source>
</evidence>
<dbReference type="PROSITE" id="PS50928">
    <property type="entry name" value="ABC_TM1"/>
    <property type="match status" value="1"/>
</dbReference>
<dbReference type="Proteomes" id="UP000612956">
    <property type="component" value="Unassembled WGS sequence"/>
</dbReference>
<feature type="transmembrane region" description="Helical" evidence="7">
    <location>
        <begin position="178"/>
        <end position="198"/>
    </location>
</feature>
<dbReference type="InterPro" id="IPR035906">
    <property type="entry name" value="MetI-like_sf"/>
</dbReference>
<feature type="compositionally biased region" description="Low complexity" evidence="8">
    <location>
        <begin position="382"/>
        <end position="394"/>
    </location>
</feature>
<evidence type="ECO:0000256" key="1">
    <source>
        <dbReference type="ARBA" id="ARBA00004651"/>
    </source>
</evidence>
<keyword evidence="4 7" id="KW-0812">Transmembrane</keyword>
<dbReference type="Pfam" id="PF00528">
    <property type="entry name" value="BPD_transp_1"/>
    <property type="match status" value="1"/>
</dbReference>
<feature type="transmembrane region" description="Helical" evidence="7">
    <location>
        <begin position="12"/>
        <end position="30"/>
    </location>
</feature>
<proteinExistence type="inferred from homology"/>
<feature type="compositionally biased region" description="Basic and acidic residues" evidence="8">
    <location>
        <begin position="411"/>
        <end position="421"/>
    </location>
</feature>
<feature type="domain" description="ABC transmembrane type-1" evidence="9">
    <location>
        <begin position="99"/>
        <end position="300"/>
    </location>
</feature>
<dbReference type="Gene3D" id="1.10.3720.10">
    <property type="entry name" value="MetI-like"/>
    <property type="match status" value="1"/>
</dbReference>
<keyword evidence="11" id="KW-1185">Reference proteome</keyword>
<evidence type="ECO:0000313" key="10">
    <source>
        <dbReference type="EMBL" id="GGK66221.1"/>
    </source>
</evidence>
<feature type="compositionally biased region" description="Low complexity" evidence="8">
    <location>
        <begin position="461"/>
        <end position="475"/>
    </location>
</feature>
<organism evidence="10 11">
    <name type="scientific">Nocardia camponoti</name>
    <dbReference type="NCBI Taxonomy" id="1616106"/>
    <lineage>
        <taxon>Bacteria</taxon>
        <taxon>Bacillati</taxon>
        <taxon>Actinomycetota</taxon>
        <taxon>Actinomycetes</taxon>
        <taxon>Mycobacteriales</taxon>
        <taxon>Nocardiaceae</taxon>
        <taxon>Nocardia</taxon>
    </lineage>
</organism>
<dbReference type="CDD" id="cd06261">
    <property type="entry name" value="TM_PBP2"/>
    <property type="match status" value="1"/>
</dbReference>
<comment type="subcellular location">
    <subcellularLocation>
        <location evidence="1 7">Cell membrane</location>
        <topology evidence="1 7">Multi-pass membrane protein</topology>
    </subcellularLocation>
</comment>
<reference evidence="10" key="1">
    <citation type="journal article" date="2014" name="Int. J. Syst. Evol. Microbiol.">
        <title>Complete genome sequence of Corynebacterium casei LMG S-19264T (=DSM 44701T), isolated from a smear-ripened cheese.</title>
        <authorList>
            <consortium name="US DOE Joint Genome Institute (JGI-PGF)"/>
            <person name="Walter F."/>
            <person name="Albersmeier A."/>
            <person name="Kalinowski J."/>
            <person name="Ruckert C."/>
        </authorList>
    </citation>
    <scope>NUCLEOTIDE SEQUENCE</scope>
    <source>
        <strain evidence="10">CGMCC 4.7278</strain>
    </source>
</reference>
<name>A0A917QTC1_9NOCA</name>
<keyword evidence="6 7" id="KW-0472">Membrane</keyword>
<dbReference type="GO" id="GO:0005886">
    <property type="term" value="C:plasma membrane"/>
    <property type="evidence" value="ECO:0007669"/>
    <property type="project" value="UniProtKB-SubCell"/>
</dbReference>
<keyword evidence="5 7" id="KW-1133">Transmembrane helix</keyword>
<feature type="transmembrane region" description="Helical" evidence="7">
    <location>
        <begin position="277"/>
        <end position="296"/>
    </location>
</feature>
<comment type="similarity">
    <text evidence="7">Belongs to the binding-protein-dependent transport system permease family.</text>
</comment>
<feature type="transmembrane region" description="Helical" evidence="7">
    <location>
        <begin position="103"/>
        <end position="125"/>
    </location>
</feature>
<reference evidence="10" key="2">
    <citation type="submission" date="2020-09" db="EMBL/GenBank/DDBJ databases">
        <authorList>
            <person name="Sun Q."/>
            <person name="Zhou Y."/>
        </authorList>
    </citation>
    <scope>NUCLEOTIDE SEQUENCE</scope>
    <source>
        <strain evidence="10">CGMCC 4.7278</strain>
    </source>
</reference>
<evidence type="ECO:0000256" key="2">
    <source>
        <dbReference type="ARBA" id="ARBA00022448"/>
    </source>
</evidence>
<feature type="transmembrane region" description="Helical" evidence="7">
    <location>
        <begin position="233"/>
        <end position="257"/>
    </location>
</feature>
<keyword evidence="3" id="KW-1003">Cell membrane</keyword>
<dbReference type="InterPro" id="IPR045621">
    <property type="entry name" value="BPD_transp_1_N"/>
</dbReference>
<dbReference type="GO" id="GO:0055085">
    <property type="term" value="P:transmembrane transport"/>
    <property type="evidence" value="ECO:0007669"/>
    <property type="project" value="InterPro"/>
</dbReference>
<comment type="caution">
    <text evidence="10">The sequence shown here is derived from an EMBL/GenBank/DDBJ whole genome shotgun (WGS) entry which is preliminary data.</text>
</comment>